<gene>
    <name evidence="7" type="ORF">FHS27_003442</name>
</gene>
<dbReference type="PROSITE" id="PS51352">
    <property type="entry name" value="THIOREDOXIN_2"/>
    <property type="match status" value="1"/>
</dbReference>
<dbReference type="InterPro" id="IPR013766">
    <property type="entry name" value="Thioredoxin_domain"/>
</dbReference>
<comment type="subcellular location">
    <subcellularLocation>
        <location evidence="1">Cell envelope</location>
    </subcellularLocation>
</comment>
<dbReference type="AlphaFoldDB" id="A0A7W5E1J4"/>
<dbReference type="EMBL" id="JACHXU010000011">
    <property type="protein sequence ID" value="MBB3207617.1"/>
    <property type="molecule type" value="Genomic_DNA"/>
</dbReference>
<evidence type="ECO:0000256" key="2">
    <source>
        <dbReference type="ARBA" id="ARBA00022748"/>
    </source>
</evidence>
<dbReference type="GO" id="GO:0030313">
    <property type="term" value="C:cell envelope"/>
    <property type="evidence" value="ECO:0007669"/>
    <property type="project" value="UniProtKB-SubCell"/>
</dbReference>
<feature type="region of interest" description="Disordered" evidence="5">
    <location>
        <begin position="35"/>
        <end position="92"/>
    </location>
</feature>
<dbReference type="GO" id="GO:0017004">
    <property type="term" value="P:cytochrome complex assembly"/>
    <property type="evidence" value="ECO:0007669"/>
    <property type="project" value="UniProtKB-KW"/>
</dbReference>
<evidence type="ECO:0000259" key="6">
    <source>
        <dbReference type="PROSITE" id="PS51352"/>
    </source>
</evidence>
<dbReference type="InterPro" id="IPR036249">
    <property type="entry name" value="Thioredoxin-like_sf"/>
</dbReference>
<evidence type="ECO:0000256" key="1">
    <source>
        <dbReference type="ARBA" id="ARBA00004196"/>
    </source>
</evidence>
<evidence type="ECO:0000256" key="4">
    <source>
        <dbReference type="ARBA" id="ARBA00023284"/>
    </source>
</evidence>
<dbReference type="CDD" id="cd02966">
    <property type="entry name" value="TlpA_like_family"/>
    <property type="match status" value="1"/>
</dbReference>
<dbReference type="PROSITE" id="PS51257">
    <property type="entry name" value="PROKAR_LIPOPROTEIN"/>
    <property type="match status" value="1"/>
</dbReference>
<dbReference type="RefSeq" id="WP_184305929.1">
    <property type="nucleotide sequence ID" value="NZ_JACHXU010000011.1"/>
</dbReference>
<keyword evidence="4" id="KW-0676">Redox-active center</keyword>
<dbReference type="Proteomes" id="UP000536179">
    <property type="component" value="Unassembled WGS sequence"/>
</dbReference>
<dbReference type="InterPro" id="IPR050553">
    <property type="entry name" value="Thioredoxin_ResA/DsbE_sf"/>
</dbReference>
<name>A0A7W5E1J4_9BACT</name>
<proteinExistence type="predicted"/>
<dbReference type="PANTHER" id="PTHR42852:SF6">
    <property type="entry name" value="THIOL:DISULFIDE INTERCHANGE PROTEIN DSBE"/>
    <property type="match status" value="1"/>
</dbReference>
<keyword evidence="7" id="KW-0413">Isomerase</keyword>
<evidence type="ECO:0000313" key="7">
    <source>
        <dbReference type="EMBL" id="MBB3207617.1"/>
    </source>
</evidence>
<organism evidence="7 8">
    <name type="scientific">Aporhodopirellula rubra</name>
    <dbReference type="NCBI Taxonomy" id="980271"/>
    <lineage>
        <taxon>Bacteria</taxon>
        <taxon>Pseudomonadati</taxon>
        <taxon>Planctomycetota</taxon>
        <taxon>Planctomycetia</taxon>
        <taxon>Pirellulales</taxon>
        <taxon>Pirellulaceae</taxon>
        <taxon>Aporhodopirellula</taxon>
    </lineage>
</organism>
<evidence type="ECO:0000256" key="3">
    <source>
        <dbReference type="ARBA" id="ARBA00023157"/>
    </source>
</evidence>
<reference evidence="7 8" key="1">
    <citation type="submission" date="2020-08" db="EMBL/GenBank/DDBJ databases">
        <title>Genomic Encyclopedia of Type Strains, Phase III (KMG-III): the genomes of soil and plant-associated and newly described type strains.</title>
        <authorList>
            <person name="Whitman W."/>
        </authorList>
    </citation>
    <scope>NUCLEOTIDE SEQUENCE [LARGE SCALE GENOMIC DNA]</scope>
    <source>
        <strain evidence="7 8">CECT 8075</strain>
    </source>
</reference>
<evidence type="ECO:0000256" key="5">
    <source>
        <dbReference type="SAM" id="MobiDB-lite"/>
    </source>
</evidence>
<keyword evidence="8" id="KW-1185">Reference proteome</keyword>
<keyword evidence="3" id="KW-1015">Disulfide bond</keyword>
<dbReference type="SUPFAM" id="SSF52833">
    <property type="entry name" value="Thioredoxin-like"/>
    <property type="match status" value="1"/>
</dbReference>
<dbReference type="GO" id="GO:0016853">
    <property type="term" value="F:isomerase activity"/>
    <property type="evidence" value="ECO:0007669"/>
    <property type="project" value="UniProtKB-KW"/>
</dbReference>
<sequence length="277" mass="29752">MDRKLQKMHPGSEEQFPLKTLVAAVVLIASVGCGGGERESAPTAPAAAAPSAPATEGNTKPLTEGMMLPDDVPLSMEPEQSDDAAGGIDGGKGMQLPDDLQPSAMSAPRQIHAVQLVNTEAEPPSTDIRYGDWEKIHAEIAKTGTVTVVDFWSLACIPCLREYPQLVSLQKQYPERVRAIGVNLDFDGRKSYPAESYEDRAESFLSAVGATFPNYLSQTQSEDVFKSVEIASLPAVLVYDSQGNLAARFTDGVSGGSFNYEHDVIPLVQKLLSEPNE</sequence>
<dbReference type="PANTHER" id="PTHR42852">
    <property type="entry name" value="THIOL:DISULFIDE INTERCHANGE PROTEIN DSBE"/>
    <property type="match status" value="1"/>
</dbReference>
<feature type="domain" description="Thioredoxin" evidence="6">
    <location>
        <begin position="105"/>
        <end position="273"/>
    </location>
</feature>
<evidence type="ECO:0000313" key="8">
    <source>
        <dbReference type="Proteomes" id="UP000536179"/>
    </source>
</evidence>
<protein>
    <submittedName>
        <fullName evidence="7">Thiol-disulfide isomerase/thioredoxin</fullName>
    </submittedName>
</protein>
<keyword evidence="2" id="KW-0201">Cytochrome c-type biogenesis</keyword>
<comment type="caution">
    <text evidence="7">The sequence shown here is derived from an EMBL/GenBank/DDBJ whole genome shotgun (WGS) entry which is preliminary data.</text>
</comment>
<accession>A0A7W5E1J4</accession>
<dbReference type="Gene3D" id="3.40.30.10">
    <property type="entry name" value="Glutaredoxin"/>
    <property type="match status" value="1"/>
</dbReference>
<feature type="compositionally biased region" description="Low complexity" evidence="5">
    <location>
        <begin position="41"/>
        <end position="55"/>
    </location>
</feature>